<dbReference type="Gene3D" id="3.90.1530.30">
    <property type="match status" value="1"/>
</dbReference>
<evidence type="ECO:0000313" key="7">
    <source>
        <dbReference type="Proteomes" id="UP000190395"/>
    </source>
</evidence>
<evidence type="ECO:0000256" key="3">
    <source>
        <dbReference type="ARBA" id="ARBA00023125"/>
    </source>
</evidence>
<dbReference type="GO" id="GO:0045881">
    <property type="term" value="P:positive regulation of sporulation resulting in formation of a cellular spore"/>
    <property type="evidence" value="ECO:0007669"/>
    <property type="project" value="TreeGrafter"/>
</dbReference>
<evidence type="ECO:0000256" key="1">
    <source>
        <dbReference type="ARBA" id="ARBA00006295"/>
    </source>
</evidence>
<keyword evidence="2" id="KW-0159">Chromosome partition</keyword>
<gene>
    <name evidence="6" type="ORF">SAMN02745152_01152</name>
</gene>
<keyword evidence="3" id="KW-0238">DNA-binding</keyword>
<proteinExistence type="inferred from homology"/>
<dbReference type="CDD" id="cd16393">
    <property type="entry name" value="SPO0J_N"/>
    <property type="match status" value="1"/>
</dbReference>
<dbReference type="Proteomes" id="UP000190395">
    <property type="component" value="Unassembled WGS sequence"/>
</dbReference>
<dbReference type="PANTHER" id="PTHR33375:SF1">
    <property type="entry name" value="CHROMOSOME-PARTITIONING PROTEIN PARB-RELATED"/>
    <property type="match status" value="1"/>
</dbReference>
<dbReference type="AlphaFoldDB" id="A0A1T4N8F5"/>
<reference evidence="6 7" key="1">
    <citation type="submission" date="2017-02" db="EMBL/GenBank/DDBJ databases">
        <authorList>
            <person name="Peterson S.W."/>
        </authorList>
    </citation>
    <scope>NUCLEOTIDE SEQUENCE [LARGE SCALE GENOMIC DNA]</scope>
    <source>
        <strain evidence="6 7">ATCC BAA-909</strain>
    </source>
</reference>
<organism evidence="6 7">
    <name type="scientific">Treponema berlinense</name>
    <dbReference type="NCBI Taxonomy" id="225004"/>
    <lineage>
        <taxon>Bacteria</taxon>
        <taxon>Pseudomonadati</taxon>
        <taxon>Spirochaetota</taxon>
        <taxon>Spirochaetia</taxon>
        <taxon>Spirochaetales</taxon>
        <taxon>Treponemataceae</taxon>
        <taxon>Treponema</taxon>
    </lineage>
</organism>
<dbReference type="OrthoDB" id="9802051at2"/>
<dbReference type="InterPro" id="IPR003115">
    <property type="entry name" value="ParB_N"/>
</dbReference>
<feature type="region of interest" description="Disordered" evidence="4">
    <location>
        <begin position="1"/>
        <end position="40"/>
    </location>
</feature>
<dbReference type="SUPFAM" id="SSF110849">
    <property type="entry name" value="ParB/Sulfiredoxin"/>
    <property type="match status" value="1"/>
</dbReference>
<dbReference type="InterPro" id="IPR057240">
    <property type="entry name" value="ParB_dimer_C"/>
</dbReference>
<dbReference type="STRING" id="225004.SAMN02745152_01152"/>
<keyword evidence="7" id="KW-1185">Reference proteome</keyword>
<feature type="domain" description="ParB-like N-terminal" evidence="5">
    <location>
        <begin position="50"/>
        <end position="140"/>
    </location>
</feature>
<dbReference type="FunFam" id="3.90.1530.30:FF:000001">
    <property type="entry name" value="Chromosome partitioning protein ParB"/>
    <property type="match status" value="1"/>
</dbReference>
<dbReference type="InterPro" id="IPR036086">
    <property type="entry name" value="ParB/Sulfiredoxin_sf"/>
</dbReference>
<dbReference type="GeneID" id="303367397"/>
<dbReference type="FunFam" id="1.10.10.2830:FF:000001">
    <property type="entry name" value="Chromosome partitioning protein ParB"/>
    <property type="match status" value="1"/>
</dbReference>
<name>A0A1T4N8F5_9SPIR</name>
<dbReference type="GO" id="GO:0005694">
    <property type="term" value="C:chromosome"/>
    <property type="evidence" value="ECO:0007669"/>
    <property type="project" value="TreeGrafter"/>
</dbReference>
<sequence>MAKKFGLGNGLDSLLGSSAKEDEPAKTENSFQSVKTNLPAGIEQDEFGKLWINPELLRPNPYQPRQEFDPEQLKELSDSIKENGVIQPVTIEDAKDGTFYIIAGERRTRASRLAGLEKIPVQLSAFSDQKKLEVALIENIQRADLNPVEEARAYYKLMELGGLKQEEVAQKVGKNRATVANAIRLLKLPEDIQNALVSGQITAGHARALLMVKDKMNMHILFGKIVGQGLSVHQTEVMASEINNPQPKIKKNDGAKSLTRDPDLIDVETQLIQKLGTKVQIKGSYEKGSIEISYFSKDDFNRLFDFINH</sequence>
<evidence type="ECO:0000259" key="5">
    <source>
        <dbReference type="SMART" id="SM00470"/>
    </source>
</evidence>
<dbReference type="GO" id="GO:0007059">
    <property type="term" value="P:chromosome segregation"/>
    <property type="evidence" value="ECO:0007669"/>
    <property type="project" value="UniProtKB-KW"/>
</dbReference>
<evidence type="ECO:0000313" key="6">
    <source>
        <dbReference type="EMBL" id="SJZ75396.1"/>
    </source>
</evidence>
<dbReference type="InterPro" id="IPR050336">
    <property type="entry name" value="Chromosome_partition/occlusion"/>
</dbReference>
<dbReference type="Pfam" id="PF02195">
    <property type="entry name" value="ParB_N"/>
    <property type="match status" value="1"/>
</dbReference>
<comment type="similarity">
    <text evidence="1">Belongs to the ParB family.</text>
</comment>
<protein>
    <submittedName>
        <fullName evidence="6">Chromosome partitioning protein, ParB family</fullName>
    </submittedName>
</protein>
<feature type="compositionally biased region" description="Polar residues" evidence="4">
    <location>
        <begin position="27"/>
        <end position="36"/>
    </location>
</feature>
<dbReference type="SUPFAM" id="SSF109709">
    <property type="entry name" value="KorB DNA-binding domain-like"/>
    <property type="match status" value="1"/>
</dbReference>
<dbReference type="Gene3D" id="1.10.10.2830">
    <property type="match status" value="1"/>
</dbReference>
<dbReference type="RefSeq" id="WP_078930899.1">
    <property type="nucleotide sequence ID" value="NZ_FUXC01000005.1"/>
</dbReference>
<dbReference type="PANTHER" id="PTHR33375">
    <property type="entry name" value="CHROMOSOME-PARTITIONING PROTEIN PARB-RELATED"/>
    <property type="match status" value="1"/>
</dbReference>
<dbReference type="SMART" id="SM00470">
    <property type="entry name" value="ParB"/>
    <property type="match status" value="1"/>
</dbReference>
<dbReference type="Pfam" id="PF23552">
    <property type="entry name" value="ParB_C"/>
    <property type="match status" value="1"/>
</dbReference>
<dbReference type="EMBL" id="FUXC01000005">
    <property type="protein sequence ID" value="SJZ75396.1"/>
    <property type="molecule type" value="Genomic_DNA"/>
</dbReference>
<evidence type="ECO:0000256" key="2">
    <source>
        <dbReference type="ARBA" id="ARBA00022829"/>
    </source>
</evidence>
<dbReference type="Pfam" id="PF17762">
    <property type="entry name" value="HTH_ParB"/>
    <property type="match status" value="1"/>
</dbReference>
<dbReference type="InterPro" id="IPR041468">
    <property type="entry name" value="HTH_ParB/Spo0J"/>
</dbReference>
<evidence type="ECO:0000256" key="4">
    <source>
        <dbReference type="SAM" id="MobiDB-lite"/>
    </source>
</evidence>
<dbReference type="InterPro" id="IPR004437">
    <property type="entry name" value="ParB/RepB/Spo0J"/>
</dbReference>
<dbReference type="NCBIfam" id="TIGR00180">
    <property type="entry name" value="parB_part"/>
    <property type="match status" value="1"/>
</dbReference>
<dbReference type="GO" id="GO:0003677">
    <property type="term" value="F:DNA binding"/>
    <property type="evidence" value="ECO:0007669"/>
    <property type="project" value="UniProtKB-KW"/>
</dbReference>
<accession>A0A1T4N8F5</accession>